<proteinExistence type="predicted"/>
<dbReference type="Pfam" id="PF02452">
    <property type="entry name" value="PemK_toxin"/>
    <property type="match status" value="1"/>
</dbReference>
<name>A0A1B8HA13_9GAMM</name>
<protein>
    <submittedName>
        <fullName evidence="1">Uncharacterized protein</fullName>
    </submittedName>
</protein>
<organism evidence="1 2">
    <name type="scientific">Morganella psychrotolerans</name>
    <dbReference type="NCBI Taxonomy" id="368603"/>
    <lineage>
        <taxon>Bacteria</taxon>
        <taxon>Pseudomonadati</taxon>
        <taxon>Pseudomonadota</taxon>
        <taxon>Gammaproteobacteria</taxon>
        <taxon>Enterobacterales</taxon>
        <taxon>Morganellaceae</taxon>
        <taxon>Morganella</taxon>
    </lineage>
</organism>
<dbReference type="InterPro" id="IPR003477">
    <property type="entry name" value="PemK-like"/>
</dbReference>
<reference evidence="1 2" key="1">
    <citation type="submission" date="2016-06" db="EMBL/GenBank/DDBJ databases">
        <authorList>
            <person name="Kjaerup R.B."/>
            <person name="Dalgaard T.S."/>
            <person name="Juul-Madsen H.R."/>
        </authorList>
    </citation>
    <scope>NUCLEOTIDE SEQUENCE [LARGE SCALE GENOMIC DNA]</scope>
    <source>
        <strain evidence="1 2">GCSL-Mp3</strain>
    </source>
</reference>
<dbReference type="EMBL" id="LZEX01000023">
    <property type="protein sequence ID" value="OBU05918.1"/>
    <property type="molecule type" value="Genomic_DNA"/>
</dbReference>
<dbReference type="Proteomes" id="UP000092247">
    <property type="component" value="Unassembled WGS sequence"/>
</dbReference>
<dbReference type="SUPFAM" id="SSF50118">
    <property type="entry name" value="Cell growth inhibitor/plasmid maintenance toxic component"/>
    <property type="match status" value="1"/>
</dbReference>
<dbReference type="InterPro" id="IPR011067">
    <property type="entry name" value="Plasmid_toxin/cell-grow_inhib"/>
</dbReference>
<sequence length="315" mass="37014">MMIYEWEMESTVICYYKKDKLSACEYNEPELLGREVYEDINEFVLPINRKNTPFFITKKFSNQENTRWKVEYVVGSVSQKGMYEIFLSEKNIDTDIYLNQTAKKVKKVFWGIVKKGAIVIVEFGHIYQLTNRSGEIQNTYSYPCYHQNGEMHKRRPAIVVSADKHGVKIVPVTSQKPDSYPVNKSVFKLEESSVEFISDFSKDKESYVLCEMIQTVSPARILPPNAKNRSSHKFFRDEHYTRRIIRSDVWKLEEALLPSIGLPDLRKDYTDNKKRIDSLESDNKISEEKLRQCHLENHEINKKTAYIKTAIYDCR</sequence>
<gene>
    <name evidence="1" type="ORF">AYY17_06165</name>
</gene>
<dbReference type="AlphaFoldDB" id="A0A1B8HA13"/>
<dbReference type="Gene3D" id="2.30.30.110">
    <property type="match status" value="1"/>
</dbReference>
<comment type="caution">
    <text evidence="1">The sequence shown here is derived from an EMBL/GenBank/DDBJ whole genome shotgun (WGS) entry which is preliminary data.</text>
</comment>
<accession>A0A1B8HA13</accession>
<dbReference type="GO" id="GO:0003677">
    <property type="term" value="F:DNA binding"/>
    <property type="evidence" value="ECO:0007669"/>
    <property type="project" value="InterPro"/>
</dbReference>
<evidence type="ECO:0000313" key="2">
    <source>
        <dbReference type="Proteomes" id="UP000092247"/>
    </source>
</evidence>
<evidence type="ECO:0000313" key="1">
    <source>
        <dbReference type="EMBL" id="OBU05918.1"/>
    </source>
</evidence>